<dbReference type="Gene3D" id="1.25.40.10">
    <property type="entry name" value="Tetratricopeptide repeat domain"/>
    <property type="match status" value="5"/>
</dbReference>
<dbReference type="EMBL" id="JABWDY010011082">
    <property type="protein sequence ID" value="KAF5200167.1"/>
    <property type="molecule type" value="Genomic_DNA"/>
</dbReference>
<dbReference type="GO" id="GO:0008270">
    <property type="term" value="F:zinc ion binding"/>
    <property type="evidence" value="ECO:0007669"/>
    <property type="project" value="InterPro"/>
</dbReference>
<dbReference type="FunFam" id="1.25.40.10:FF:000968">
    <property type="entry name" value="Pentatricopeptide repeat-containing protein, mitochondrial"/>
    <property type="match status" value="1"/>
</dbReference>
<evidence type="ECO:0000313" key="4">
    <source>
        <dbReference type="EMBL" id="KAF5200167.1"/>
    </source>
</evidence>
<feature type="repeat" description="PPR" evidence="2">
    <location>
        <begin position="483"/>
        <end position="517"/>
    </location>
</feature>
<dbReference type="AlphaFoldDB" id="A0A7J6WT90"/>
<dbReference type="Proteomes" id="UP000554482">
    <property type="component" value="Unassembled WGS sequence"/>
</dbReference>
<gene>
    <name evidence="4" type="ORF">FRX31_010241</name>
</gene>
<dbReference type="FunFam" id="1.25.40.10:FF:000436">
    <property type="entry name" value="Pentatricopeptide repeat-containing protein At5g39350 family"/>
    <property type="match status" value="1"/>
</dbReference>
<evidence type="ECO:0000259" key="3">
    <source>
        <dbReference type="Pfam" id="PF14432"/>
    </source>
</evidence>
<reference evidence="4 5" key="1">
    <citation type="submission" date="2020-06" db="EMBL/GenBank/DDBJ databases">
        <title>Transcriptomic and genomic resources for Thalictrum thalictroides and T. hernandezii: Facilitating candidate gene discovery in an emerging model plant lineage.</title>
        <authorList>
            <person name="Arias T."/>
            <person name="Riano-Pachon D.M."/>
            <person name="Di Stilio V.S."/>
        </authorList>
    </citation>
    <scope>NUCLEOTIDE SEQUENCE [LARGE SCALE GENOMIC DNA]</scope>
    <source>
        <strain evidence="5">cv. WT478/WT964</strain>
        <tissue evidence="4">Leaves</tissue>
    </source>
</reference>
<feature type="repeat" description="PPR" evidence="2">
    <location>
        <begin position="118"/>
        <end position="148"/>
    </location>
</feature>
<dbReference type="GO" id="GO:0003723">
    <property type="term" value="F:RNA binding"/>
    <property type="evidence" value="ECO:0007669"/>
    <property type="project" value="InterPro"/>
</dbReference>
<dbReference type="FunFam" id="1.25.40.10:FF:001238">
    <property type="entry name" value="Pentatricopeptide repeat-containing protein At3g22690"/>
    <property type="match status" value="1"/>
</dbReference>
<dbReference type="NCBIfam" id="TIGR00756">
    <property type="entry name" value="PPR"/>
    <property type="match status" value="9"/>
</dbReference>
<dbReference type="PANTHER" id="PTHR47926:SF537">
    <property type="entry name" value="PENTACOTRIPEPTIDE-REPEAT REGION OF PRORP DOMAIN-CONTAINING PROTEIN"/>
    <property type="match status" value="1"/>
</dbReference>
<dbReference type="InterPro" id="IPR011990">
    <property type="entry name" value="TPR-like_helical_dom_sf"/>
</dbReference>
<dbReference type="Pfam" id="PF01535">
    <property type="entry name" value="PPR"/>
    <property type="match status" value="2"/>
</dbReference>
<evidence type="ECO:0000256" key="1">
    <source>
        <dbReference type="ARBA" id="ARBA00022737"/>
    </source>
</evidence>
<protein>
    <submittedName>
        <fullName evidence="4">Pentatricopeptide repeat-containing protein</fullName>
    </submittedName>
</protein>
<keyword evidence="5" id="KW-1185">Reference proteome</keyword>
<dbReference type="Pfam" id="PF13041">
    <property type="entry name" value="PPR_2"/>
    <property type="match status" value="5"/>
</dbReference>
<sequence length="790" mass="88184">MTKTGLGLVLSSINKIVSTCAEIATFESLDYGREVFEHFARNRNLGDFLFLWNSLIRGYASVGNGEEVILLYLRMVSNGIVPDHFTFPFVLSGCTKISAFKEGNQVHGSLIKMELDNDAFIQNSLIHFYSESGEMDSAKRVFDQMLERNVVSWTSLIQGYTHGECPRKAIDLFFEMVESGIRPNAVTMACVISACTKVRDLDLGERVCAYIGDNGVELNAVLVNALVDMYMKCGVTETAKRLFDECTDRNLVLYNTVMSNYVREGLGKDALTVFNQMLQSGQRPDRVTMLAMVSGCAKLGHLGYGRESHGYILRNRLDGWDSVINAVIDMYMKCGEPETAFQVFNLMSNKTIVSWNTVVAGFVNNCDMESACRLFKSMPEKDLVSWNTMIGALVQASLFEEAIELFRTMQNEGVTGDKVTMVSVASACGYLGALDNAKWVHNYIEKNEIHCDMRLSTALVDMYARCGDPQSSMQVFHRMREKDVSAWTAAIGAMSMEGNGDKSIKLFNEMIKQGVKPDGVAFVGVLTACSHSGLVELGQLVFRSMKDDYDILPQVVHYGCMVDLLGRAGLLTEAHELIKSMPMEPNDIIWGTLLAGCRMHNNVELAAYAAKKVTELAPEKTGSHILLSNVYASAGKWIDVARVRMNLKDMGIRKLPGSSSIEVNGTIHEFTSTDESHPQMTDIARMLDEMGCRLKDAGHVPNLSNVLLDVDEHEKQHMLSRHSEKVAMAFGLISTHPSAQIRVVKNLRMCTDCHSFAKLVSEIYNREIVVRDNNRFHFFRQGMCSCKDYW</sequence>
<feature type="repeat" description="PPR" evidence="2">
    <location>
        <begin position="382"/>
        <end position="416"/>
    </location>
</feature>
<dbReference type="InterPro" id="IPR046960">
    <property type="entry name" value="PPR_At4g14850-like_plant"/>
</dbReference>
<feature type="repeat" description="PPR" evidence="2">
    <location>
        <begin position="149"/>
        <end position="183"/>
    </location>
</feature>
<keyword evidence="1" id="KW-0677">Repeat</keyword>
<dbReference type="PANTHER" id="PTHR47926">
    <property type="entry name" value="PENTATRICOPEPTIDE REPEAT-CONTAINING PROTEIN"/>
    <property type="match status" value="1"/>
</dbReference>
<proteinExistence type="predicted"/>
<feature type="domain" description="DYW" evidence="3">
    <location>
        <begin position="698"/>
        <end position="790"/>
    </location>
</feature>
<dbReference type="FunFam" id="1.25.40.10:FF:000031">
    <property type="entry name" value="Pentatricopeptide repeat-containing protein mitochondrial"/>
    <property type="match status" value="1"/>
</dbReference>
<feature type="repeat" description="PPR" evidence="2">
    <location>
        <begin position="250"/>
        <end position="284"/>
    </location>
</feature>
<name>A0A7J6WT90_THATH</name>
<feature type="repeat" description="PPR" evidence="2">
    <location>
        <begin position="48"/>
        <end position="82"/>
    </location>
</feature>
<evidence type="ECO:0000256" key="2">
    <source>
        <dbReference type="PROSITE-ProRule" id="PRU00708"/>
    </source>
</evidence>
<dbReference type="InterPro" id="IPR002885">
    <property type="entry name" value="PPR_rpt"/>
</dbReference>
<evidence type="ECO:0000313" key="5">
    <source>
        <dbReference type="Proteomes" id="UP000554482"/>
    </source>
</evidence>
<dbReference type="InterPro" id="IPR046848">
    <property type="entry name" value="E_motif"/>
</dbReference>
<dbReference type="Pfam" id="PF20431">
    <property type="entry name" value="E_motif"/>
    <property type="match status" value="1"/>
</dbReference>
<dbReference type="PROSITE" id="PS51375">
    <property type="entry name" value="PPR"/>
    <property type="match status" value="8"/>
</dbReference>
<feature type="repeat" description="PPR" evidence="2">
    <location>
        <begin position="351"/>
        <end position="381"/>
    </location>
</feature>
<dbReference type="Pfam" id="PF14432">
    <property type="entry name" value="DYW_deaminase"/>
    <property type="match status" value="1"/>
</dbReference>
<accession>A0A7J6WT90</accession>
<dbReference type="InterPro" id="IPR032867">
    <property type="entry name" value="DYW_dom"/>
</dbReference>
<dbReference type="FunFam" id="1.25.40.10:FF:000366">
    <property type="entry name" value="Pentatricopeptide (PPR) repeat-containing protein"/>
    <property type="match status" value="1"/>
</dbReference>
<feature type="repeat" description="PPR" evidence="2">
    <location>
        <begin position="452"/>
        <end position="482"/>
    </location>
</feature>
<dbReference type="GO" id="GO:0009451">
    <property type="term" value="P:RNA modification"/>
    <property type="evidence" value="ECO:0007669"/>
    <property type="project" value="InterPro"/>
</dbReference>
<comment type="caution">
    <text evidence="4">The sequence shown here is derived from an EMBL/GenBank/DDBJ whole genome shotgun (WGS) entry which is preliminary data.</text>
</comment>
<organism evidence="4 5">
    <name type="scientific">Thalictrum thalictroides</name>
    <name type="common">Rue-anemone</name>
    <name type="synonym">Anemone thalictroides</name>
    <dbReference type="NCBI Taxonomy" id="46969"/>
    <lineage>
        <taxon>Eukaryota</taxon>
        <taxon>Viridiplantae</taxon>
        <taxon>Streptophyta</taxon>
        <taxon>Embryophyta</taxon>
        <taxon>Tracheophyta</taxon>
        <taxon>Spermatophyta</taxon>
        <taxon>Magnoliopsida</taxon>
        <taxon>Ranunculales</taxon>
        <taxon>Ranunculaceae</taxon>
        <taxon>Thalictroideae</taxon>
        <taxon>Thalictrum</taxon>
    </lineage>
</organism>
<dbReference type="OrthoDB" id="731539at2759"/>